<organism evidence="1 2">
    <name type="scientific">Oldenlandia corymbosa var. corymbosa</name>
    <dbReference type="NCBI Taxonomy" id="529605"/>
    <lineage>
        <taxon>Eukaryota</taxon>
        <taxon>Viridiplantae</taxon>
        <taxon>Streptophyta</taxon>
        <taxon>Embryophyta</taxon>
        <taxon>Tracheophyta</taxon>
        <taxon>Spermatophyta</taxon>
        <taxon>Magnoliopsida</taxon>
        <taxon>eudicotyledons</taxon>
        <taxon>Gunneridae</taxon>
        <taxon>Pentapetalae</taxon>
        <taxon>asterids</taxon>
        <taxon>lamiids</taxon>
        <taxon>Gentianales</taxon>
        <taxon>Rubiaceae</taxon>
        <taxon>Rubioideae</taxon>
        <taxon>Spermacoceae</taxon>
        <taxon>Hedyotis-Oldenlandia complex</taxon>
        <taxon>Oldenlandia</taxon>
    </lineage>
</organism>
<gene>
    <name evidence="1" type="ORF">OLC1_LOCUS16148</name>
</gene>
<sequence length="168" mass="18877">MAISSFRAVNRINIALHDTELRENRTPPLANDLKKQSIRLRNLKAFVVVSARKLAKDGRRLESLLARIEDVVSRSPTAAPVTLVTVMEALSVQITFLKNFLLFATHTGVANKHLENLLTHFKAVVVNAAPLLIKSPADELNKNWCQEMQSRCSILIQRIKPIDPQNYS</sequence>
<dbReference type="EMBL" id="OX459122">
    <property type="protein sequence ID" value="CAI9107961.1"/>
    <property type="molecule type" value="Genomic_DNA"/>
</dbReference>
<protein>
    <submittedName>
        <fullName evidence="1">OLC1v1007457C1</fullName>
    </submittedName>
</protein>
<reference evidence="1" key="1">
    <citation type="submission" date="2023-03" db="EMBL/GenBank/DDBJ databases">
        <authorList>
            <person name="Julca I."/>
        </authorList>
    </citation>
    <scope>NUCLEOTIDE SEQUENCE</scope>
</reference>
<proteinExistence type="predicted"/>
<keyword evidence="2" id="KW-1185">Reference proteome</keyword>
<dbReference type="Proteomes" id="UP001161247">
    <property type="component" value="Chromosome 5"/>
</dbReference>
<accession>A0AAV1DLN3</accession>
<dbReference type="AlphaFoldDB" id="A0AAV1DLN3"/>
<evidence type="ECO:0000313" key="2">
    <source>
        <dbReference type="Proteomes" id="UP001161247"/>
    </source>
</evidence>
<name>A0AAV1DLN3_OLDCO</name>
<evidence type="ECO:0000313" key="1">
    <source>
        <dbReference type="EMBL" id="CAI9107961.1"/>
    </source>
</evidence>